<gene>
    <name evidence="8" type="ORF">RZO55_04685</name>
</gene>
<keyword evidence="4" id="KW-0175">Coiled coil</keyword>
<evidence type="ECO:0000256" key="3">
    <source>
        <dbReference type="PROSITE-ProRule" id="PRU00284"/>
    </source>
</evidence>
<keyword evidence="1" id="KW-0145">Chemotaxis</keyword>
<dbReference type="SMART" id="SM00304">
    <property type="entry name" value="HAMP"/>
    <property type="match status" value="1"/>
</dbReference>
<proteinExistence type="inferred from homology"/>
<evidence type="ECO:0000256" key="5">
    <source>
        <dbReference type="SAM" id="Phobius"/>
    </source>
</evidence>
<protein>
    <submittedName>
        <fullName evidence="8">HAMP domain-containing methyl-accepting chemotaxis protein</fullName>
    </submittedName>
</protein>
<dbReference type="InterPro" id="IPR004089">
    <property type="entry name" value="MCPsignal_dom"/>
</dbReference>
<keyword evidence="9" id="KW-1185">Reference proteome</keyword>
<keyword evidence="5" id="KW-0812">Transmembrane</keyword>
<dbReference type="Proteomes" id="UP001276854">
    <property type="component" value="Unassembled WGS sequence"/>
</dbReference>
<dbReference type="CDD" id="cd11386">
    <property type="entry name" value="MCP_signal"/>
    <property type="match status" value="1"/>
</dbReference>
<feature type="coiled-coil region" evidence="4">
    <location>
        <begin position="341"/>
        <end position="372"/>
    </location>
</feature>
<dbReference type="PRINTS" id="PR00260">
    <property type="entry name" value="CHEMTRNSDUCR"/>
</dbReference>
<dbReference type="Gene3D" id="6.10.340.10">
    <property type="match status" value="1"/>
</dbReference>
<name>A0ABU4GIQ4_9CLOT</name>
<dbReference type="Pfam" id="PF00015">
    <property type="entry name" value="MCPsignal"/>
    <property type="match status" value="1"/>
</dbReference>
<evidence type="ECO:0000259" key="7">
    <source>
        <dbReference type="PROSITE" id="PS50885"/>
    </source>
</evidence>
<dbReference type="Gene3D" id="1.10.287.950">
    <property type="entry name" value="Methyl-accepting chemotaxis protein"/>
    <property type="match status" value="1"/>
</dbReference>
<keyword evidence="5" id="KW-0472">Membrane</keyword>
<dbReference type="PANTHER" id="PTHR43531">
    <property type="entry name" value="PROTEIN ICFG"/>
    <property type="match status" value="1"/>
</dbReference>
<feature type="transmembrane region" description="Helical" evidence="5">
    <location>
        <begin position="183"/>
        <end position="205"/>
    </location>
</feature>
<reference evidence="8 9" key="1">
    <citation type="submission" date="2023-10" db="EMBL/GenBank/DDBJ databases">
        <title>A novel Glycoside Hydrolase 43-Like Enzyme from Clostrdium boliviensis is an Endo-xylanase, and a Candidate for Xylooligosaccharides Production from Different Xylan Substrates.</title>
        <authorList>
            <person name="Alvarez M.T."/>
            <person name="Rocabado-Villegas L.R."/>
            <person name="Salas-Veizaga D.M."/>
            <person name="Linares-Pasten J.A."/>
            <person name="Gudmundsdottir E.E."/>
            <person name="Hreggvidsson G.O."/>
            <person name="Adlercreutz P."/>
            <person name="Nordberg Karlsson E."/>
        </authorList>
    </citation>
    <scope>NUCLEOTIDE SEQUENCE [LARGE SCALE GENOMIC DNA]</scope>
    <source>
        <strain evidence="8 9">E-1</strain>
    </source>
</reference>
<dbReference type="SMART" id="SM00283">
    <property type="entry name" value="MA"/>
    <property type="match status" value="1"/>
</dbReference>
<comment type="similarity">
    <text evidence="2">Belongs to the methyl-accepting chemotaxis (MCP) protein family.</text>
</comment>
<evidence type="ECO:0000313" key="9">
    <source>
        <dbReference type="Proteomes" id="UP001276854"/>
    </source>
</evidence>
<comment type="caution">
    <text evidence="8">The sequence shown here is derived from an EMBL/GenBank/DDBJ whole genome shotgun (WGS) entry which is preliminary data.</text>
</comment>
<dbReference type="InterPro" id="IPR024478">
    <property type="entry name" value="HlyB_4HB_MCP"/>
</dbReference>
<dbReference type="PROSITE" id="PS51257">
    <property type="entry name" value="PROKAR_LIPOPROTEIN"/>
    <property type="match status" value="1"/>
</dbReference>
<dbReference type="CDD" id="cd06225">
    <property type="entry name" value="HAMP"/>
    <property type="match status" value="1"/>
</dbReference>
<dbReference type="PROSITE" id="PS50885">
    <property type="entry name" value="HAMP"/>
    <property type="match status" value="1"/>
</dbReference>
<accession>A0ABU4GIQ4</accession>
<feature type="domain" description="HAMP" evidence="7">
    <location>
        <begin position="208"/>
        <end position="260"/>
    </location>
</feature>
<evidence type="ECO:0000256" key="4">
    <source>
        <dbReference type="SAM" id="Coils"/>
    </source>
</evidence>
<dbReference type="SUPFAM" id="SSF58104">
    <property type="entry name" value="Methyl-accepting chemotaxis protein (MCP) signaling domain"/>
    <property type="match status" value="1"/>
</dbReference>
<dbReference type="InterPro" id="IPR003660">
    <property type="entry name" value="HAMP_dom"/>
</dbReference>
<keyword evidence="5" id="KW-1133">Transmembrane helix</keyword>
<evidence type="ECO:0000259" key="6">
    <source>
        <dbReference type="PROSITE" id="PS50111"/>
    </source>
</evidence>
<sequence length="610" mass="66397">MKNLKIGKRITVSFGVVFILFLVVSCISLYSLIGNNSRFVEFYNNGHQVSMLTVEMRQNIQSAAKNVGYATMSLDLNTRAKYIDESEADFNKLKENVQFLKEHYKGDKAIVDSIEKTLSDTEPFKDKVFTLAKENKTRQATEIFFDSLEPNFNQIQSDLIKISDTAKQNAANDFSRSQTDMGIAEVIVILFQIIGAAATIVLAIYMTRSIVVPVKEIEKAAAEMSKGSLHVELGYQSKDELGGLGDSMRSTISNIGSIIDDIIYILGSMAAGDFTVVSKDSEKYILDYEPILLAIRNIRDNLSNALSRINESADLVANGSEQVSSGAQALSQGATEQASSIQELAATINDISNQINKNAENAKEARMRSEEAAHNVTKSNQKMMEMNQAMTEINTKSSEIGKIIRTIEDIAFQTNILALNAAVEAARAGEAGKGFAVVADEVRNLASKSGEAAKNTTILIEESLQAVENGNRITAETAKAMQDVVEGTRHINNIIEEIAVASDKQAVAVNQVTLGIDQISSVVQTTSATAEQSAAASEELSGQAQIMKGLVEQFKVYNGNTKQSSLPLNTAVVGSDEDEISVYNEESDPIPVPIDPVYFEDSSTYKNSKY</sequence>
<feature type="domain" description="Methyl-accepting transducer" evidence="6">
    <location>
        <begin position="312"/>
        <end position="541"/>
    </location>
</feature>
<dbReference type="PANTHER" id="PTHR43531:SF11">
    <property type="entry name" value="METHYL-ACCEPTING CHEMOTAXIS PROTEIN 3"/>
    <property type="match status" value="1"/>
</dbReference>
<dbReference type="PROSITE" id="PS50111">
    <property type="entry name" value="CHEMOTAXIS_TRANSDUC_2"/>
    <property type="match status" value="1"/>
</dbReference>
<evidence type="ECO:0000313" key="8">
    <source>
        <dbReference type="EMBL" id="MDW2796875.1"/>
    </source>
</evidence>
<dbReference type="InterPro" id="IPR051310">
    <property type="entry name" value="MCP_chemotaxis"/>
</dbReference>
<dbReference type="InterPro" id="IPR004090">
    <property type="entry name" value="Chemotax_Me-accpt_rcpt"/>
</dbReference>
<dbReference type="EMBL" id="JAWONS010000099">
    <property type="protein sequence ID" value="MDW2796875.1"/>
    <property type="molecule type" value="Genomic_DNA"/>
</dbReference>
<dbReference type="Pfam" id="PF00672">
    <property type="entry name" value="HAMP"/>
    <property type="match status" value="1"/>
</dbReference>
<evidence type="ECO:0000256" key="1">
    <source>
        <dbReference type="ARBA" id="ARBA00022500"/>
    </source>
</evidence>
<dbReference type="Pfam" id="PF12729">
    <property type="entry name" value="4HB_MCP_1"/>
    <property type="match status" value="1"/>
</dbReference>
<dbReference type="RefSeq" id="WP_318063137.1">
    <property type="nucleotide sequence ID" value="NZ_JAWONS010000099.1"/>
</dbReference>
<evidence type="ECO:0000256" key="2">
    <source>
        <dbReference type="ARBA" id="ARBA00029447"/>
    </source>
</evidence>
<organism evidence="8 9">
    <name type="scientific">Clostridium boliviensis</name>
    <dbReference type="NCBI Taxonomy" id="318465"/>
    <lineage>
        <taxon>Bacteria</taxon>
        <taxon>Bacillati</taxon>
        <taxon>Bacillota</taxon>
        <taxon>Clostridia</taxon>
        <taxon>Eubacteriales</taxon>
        <taxon>Clostridiaceae</taxon>
        <taxon>Clostridium</taxon>
    </lineage>
</organism>
<keyword evidence="3" id="KW-0807">Transducer</keyword>
<feature type="transmembrane region" description="Helical" evidence="5">
    <location>
        <begin position="12"/>
        <end position="33"/>
    </location>
</feature>